<sequence>MAETAVFEPGGYRYVRGRFQYSGGVSAERGYVMERARFARPVPLDEGFRRIERHLGALGRPLTAFCACELRSPGQFTEEGFIAFNRVYVHTLERWGIFKDDENPVARSNVCPEVDPPTAPCFHAFSYTMPAEASDAAEVKSFVISGSGEAPEGPGGYADRIIRLGDTAPDAMREKAQFVLGAMEFRMAALGLTWADATTSQVYTVHDIHGFLADEVVRRGAAPDGVTWTYARPPVEGLAFEMDVRGVPVERVIG</sequence>
<comment type="caution">
    <text evidence="1">The sequence shown here is derived from an EMBL/GenBank/DDBJ whole genome shotgun (WGS) entry which is preliminary data.</text>
</comment>
<keyword evidence="3" id="KW-1185">Reference proteome</keyword>
<dbReference type="AlphaFoldDB" id="A0AA35WWR2"/>
<reference evidence="1" key="1">
    <citation type="submission" date="2023-03" db="EMBL/GenBank/DDBJ databases">
        <authorList>
            <person name="Steffen K."/>
            <person name="Cardenas P."/>
        </authorList>
    </citation>
    <scope>NUCLEOTIDE SEQUENCE</scope>
</reference>
<gene>
    <name evidence="1" type="ORF">GBAR_LOCUS16729</name>
    <name evidence="2" type="ORF">GBAR_LOCUS16731</name>
</gene>
<proteinExistence type="predicted"/>
<dbReference type="EMBL" id="CASHTH010002408">
    <property type="protein sequence ID" value="CAI8029442.1"/>
    <property type="molecule type" value="Genomic_DNA"/>
</dbReference>
<name>A0AA35WWR2_GEOBA</name>
<protein>
    <submittedName>
        <fullName evidence="1">2-amino-5-chloromuconate deaminase</fullName>
    </submittedName>
</protein>
<dbReference type="EMBL" id="CASHTH010002408">
    <property type="protein sequence ID" value="CAI8029440.1"/>
    <property type="molecule type" value="Genomic_DNA"/>
</dbReference>
<evidence type="ECO:0000313" key="3">
    <source>
        <dbReference type="Proteomes" id="UP001174909"/>
    </source>
</evidence>
<evidence type="ECO:0000313" key="2">
    <source>
        <dbReference type="EMBL" id="CAI8029442.1"/>
    </source>
</evidence>
<evidence type="ECO:0000313" key="1">
    <source>
        <dbReference type="EMBL" id="CAI8029440.1"/>
    </source>
</evidence>
<accession>A0AA35WWR2</accession>
<organism evidence="1 3">
    <name type="scientific">Geodia barretti</name>
    <name type="common">Barrett's horny sponge</name>
    <dbReference type="NCBI Taxonomy" id="519541"/>
    <lineage>
        <taxon>Eukaryota</taxon>
        <taxon>Metazoa</taxon>
        <taxon>Porifera</taxon>
        <taxon>Demospongiae</taxon>
        <taxon>Heteroscleromorpha</taxon>
        <taxon>Tetractinellida</taxon>
        <taxon>Astrophorina</taxon>
        <taxon>Geodiidae</taxon>
        <taxon>Geodia</taxon>
    </lineage>
</organism>
<dbReference type="Proteomes" id="UP001174909">
    <property type="component" value="Unassembled WGS sequence"/>
</dbReference>